<dbReference type="EMBL" id="FNNP01000010">
    <property type="protein sequence ID" value="SDX72699.1"/>
    <property type="molecule type" value="Genomic_DNA"/>
</dbReference>
<feature type="chain" id="PRO_5010377607" evidence="1">
    <location>
        <begin position="24"/>
        <end position="157"/>
    </location>
</feature>
<evidence type="ECO:0000313" key="3">
    <source>
        <dbReference type="Proteomes" id="UP000183400"/>
    </source>
</evidence>
<evidence type="ECO:0000256" key="1">
    <source>
        <dbReference type="SAM" id="SignalP"/>
    </source>
</evidence>
<reference evidence="3" key="1">
    <citation type="submission" date="2016-10" db="EMBL/GenBank/DDBJ databases">
        <authorList>
            <person name="Varghese N."/>
            <person name="Submissions S."/>
        </authorList>
    </citation>
    <scope>NUCLEOTIDE SEQUENCE [LARGE SCALE GENOMIC DNA]</scope>
    <source>
        <strain evidence="3">DSM 27839</strain>
    </source>
</reference>
<dbReference type="OrthoDB" id="7706919at2"/>
<dbReference type="AlphaFoldDB" id="A0A1H3E454"/>
<keyword evidence="1" id="KW-0732">Signal</keyword>
<name>A0A1H3E454_9RHOB</name>
<protein>
    <submittedName>
        <fullName evidence="2">Uncharacterized protein</fullName>
    </submittedName>
</protein>
<dbReference type="STRING" id="985054.SAMN05444358_11021"/>
<keyword evidence="3" id="KW-1185">Reference proteome</keyword>
<proteinExistence type="predicted"/>
<sequence length="157" mass="17795">MRPFQAILIGVALASALVLTVQADAPENIAARILQAQGEQGLLETWRDWHHDAEHRIVIKYGAGQQEDVFMYRVSENTEWDASEIATAMEGYRETSRSAPEVSLRTEDGVPLVTAVSYVDYDWHGHTGKMRQTDEFVFAPYLGRTVIRSLTTTYDYR</sequence>
<accession>A0A1H3E454</accession>
<gene>
    <name evidence="2" type="ORF">SAMN05444358_11021</name>
</gene>
<feature type="signal peptide" evidence="1">
    <location>
        <begin position="1"/>
        <end position="23"/>
    </location>
</feature>
<dbReference type="Proteomes" id="UP000183400">
    <property type="component" value="Unassembled WGS sequence"/>
</dbReference>
<organism evidence="2 3">
    <name type="scientific">Ruegeria halocynthiae</name>
    <dbReference type="NCBI Taxonomy" id="985054"/>
    <lineage>
        <taxon>Bacteria</taxon>
        <taxon>Pseudomonadati</taxon>
        <taxon>Pseudomonadota</taxon>
        <taxon>Alphaproteobacteria</taxon>
        <taxon>Rhodobacterales</taxon>
        <taxon>Roseobacteraceae</taxon>
        <taxon>Ruegeria</taxon>
    </lineage>
</organism>
<evidence type="ECO:0000313" key="2">
    <source>
        <dbReference type="EMBL" id="SDX72699.1"/>
    </source>
</evidence>
<dbReference type="RefSeq" id="WP_074738577.1">
    <property type="nucleotide sequence ID" value="NZ_FNNP01000010.1"/>
</dbReference>